<dbReference type="Pfam" id="PF14833">
    <property type="entry name" value="NAD_binding_11"/>
    <property type="match status" value="1"/>
</dbReference>
<dbReference type="PANTHER" id="PTHR43060">
    <property type="entry name" value="3-HYDROXYISOBUTYRATE DEHYDROGENASE-LIKE 1, MITOCHONDRIAL-RELATED"/>
    <property type="match status" value="1"/>
</dbReference>
<evidence type="ECO:0000313" key="14">
    <source>
        <dbReference type="Proteomes" id="UP000315252"/>
    </source>
</evidence>
<feature type="active site" evidence="10">
    <location>
        <position position="173"/>
    </location>
</feature>
<organism evidence="13 14">
    <name type="scientific">Denitrobaculum tricleocarpae</name>
    <dbReference type="NCBI Taxonomy" id="2591009"/>
    <lineage>
        <taxon>Bacteria</taxon>
        <taxon>Pseudomonadati</taxon>
        <taxon>Pseudomonadota</taxon>
        <taxon>Alphaproteobacteria</taxon>
        <taxon>Rhodospirillales</taxon>
        <taxon>Rhodospirillaceae</taxon>
        <taxon>Denitrobaculum</taxon>
    </lineage>
</organism>
<keyword evidence="3" id="KW-0520">NAD</keyword>
<evidence type="ECO:0000256" key="7">
    <source>
        <dbReference type="ARBA" id="ARBA00038870"/>
    </source>
</evidence>
<dbReference type="EMBL" id="VHSH01000002">
    <property type="protein sequence ID" value="TQV81631.1"/>
    <property type="molecule type" value="Genomic_DNA"/>
</dbReference>
<dbReference type="EC" id="1.1.1.411" evidence="7"/>
<dbReference type="InterPro" id="IPR002204">
    <property type="entry name" value="3-OH-isobutyrate_DH-rel_CS"/>
</dbReference>
<protein>
    <recommendedName>
        <fullName evidence="8">L-threonate dehydrogenase</fullName>
        <ecNumber evidence="7">1.1.1.411</ecNumber>
    </recommendedName>
</protein>
<reference evidence="13 14" key="1">
    <citation type="submission" date="2019-06" db="EMBL/GenBank/DDBJ databases">
        <title>Whole genome sequence for Rhodospirillaceae sp. R148.</title>
        <authorList>
            <person name="Wang G."/>
        </authorList>
    </citation>
    <scope>NUCLEOTIDE SEQUENCE [LARGE SCALE GENOMIC DNA]</scope>
    <source>
        <strain evidence="13 14">R148</strain>
    </source>
</reference>
<evidence type="ECO:0000256" key="8">
    <source>
        <dbReference type="ARBA" id="ARBA00039407"/>
    </source>
</evidence>
<evidence type="ECO:0000313" key="13">
    <source>
        <dbReference type="EMBL" id="TQV81631.1"/>
    </source>
</evidence>
<dbReference type="InterPro" id="IPR013328">
    <property type="entry name" value="6PGD_dom2"/>
</dbReference>
<dbReference type="PROSITE" id="PS00895">
    <property type="entry name" value="3_HYDROXYISOBUT_DH"/>
    <property type="match status" value="1"/>
</dbReference>
<accession>A0A545TWS0</accession>
<dbReference type="PANTHER" id="PTHR43060:SF17">
    <property type="entry name" value="L-THREONATE DEHYDROGENASE"/>
    <property type="match status" value="1"/>
</dbReference>
<feature type="domain" description="3-hydroxyisobutyrate dehydrogenase-like NAD-binding" evidence="12">
    <location>
        <begin position="167"/>
        <end position="287"/>
    </location>
</feature>
<evidence type="ECO:0000256" key="2">
    <source>
        <dbReference type="ARBA" id="ARBA00023002"/>
    </source>
</evidence>
<evidence type="ECO:0000259" key="11">
    <source>
        <dbReference type="Pfam" id="PF03446"/>
    </source>
</evidence>
<evidence type="ECO:0000256" key="5">
    <source>
        <dbReference type="ARBA" id="ARBA00037062"/>
    </source>
</evidence>
<dbReference type="InterPro" id="IPR036291">
    <property type="entry name" value="NAD(P)-bd_dom_sf"/>
</dbReference>
<dbReference type="Proteomes" id="UP000315252">
    <property type="component" value="Unassembled WGS sequence"/>
</dbReference>
<sequence>MGLTTAVIGLGSMGWGAAVSLLRAGFPTAGVDIRETVLDDFRKEGGQTSSTPSEAAAGADIIFVFVVNAEQTDQVLFGENGAVAAAAPGSTFVLCVTMPPSYTLDVATRLTAAGMKVIDAPVSGGAAKALAGEMTIMASGAAGAFDQAGPALDAIASKVFRLGDDPGTGSRVKMINQLLAGVHIAAMGEALTMGIRSGLDARMLYEVIIECAGNSWMFENRGQHVVDGDYAPKSAVDIFVKDMGIVTSEGRAADFPLPLSETALSLFKEAQTAGYGREDDSAVAKVYAAKGGIALPGSSGK</sequence>
<evidence type="ECO:0000256" key="4">
    <source>
        <dbReference type="ARBA" id="ARBA00023277"/>
    </source>
</evidence>
<dbReference type="NCBIfam" id="NF043037">
    <property type="entry name" value="ThreonDh"/>
    <property type="match status" value="1"/>
</dbReference>
<dbReference type="InterPro" id="IPR008927">
    <property type="entry name" value="6-PGluconate_DH-like_C_sf"/>
</dbReference>
<keyword evidence="1" id="KW-0521">NADP</keyword>
<evidence type="ECO:0000256" key="9">
    <source>
        <dbReference type="ARBA" id="ARBA00047312"/>
    </source>
</evidence>
<dbReference type="RefSeq" id="WP_142895262.1">
    <property type="nucleotide sequence ID" value="NZ_ML660053.1"/>
</dbReference>
<dbReference type="PIRSF" id="PIRSF000103">
    <property type="entry name" value="HIBADH"/>
    <property type="match status" value="1"/>
</dbReference>
<dbReference type="InterPro" id="IPR015815">
    <property type="entry name" value="HIBADH-related"/>
</dbReference>
<dbReference type="SUPFAM" id="SSF48179">
    <property type="entry name" value="6-phosphogluconate dehydrogenase C-terminal domain-like"/>
    <property type="match status" value="1"/>
</dbReference>
<evidence type="ECO:0000256" key="6">
    <source>
        <dbReference type="ARBA" id="ARBA00037979"/>
    </source>
</evidence>
<feature type="domain" description="6-phosphogluconate dehydrogenase NADP-binding" evidence="11">
    <location>
        <begin position="6"/>
        <end position="163"/>
    </location>
</feature>
<evidence type="ECO:0000256" key="10">
    <source>
        <dbReference type="PIRSR" id="PIRSR000103-1"/>
    </source>
</evidence>
<dbReference type="Pfam" id="PF03446">
    <property type="entry name" value="NAD_binding_2"/>
    <property type="match status" value="1"/>
</dbReference>
<keyword evidence="14" id="KW-1185">Reference proteome</keyword>
<dbReference type="OrthoDB" id="9812907at2"/>
<dbReference type="InterPro" id="IPR050006">
    <property type="entry name" value="LtnD"/>
</dbReference>
<dbReference type="InterPro" id="IPR029154">
    <property type="entry name" value="HIBADH-like_NADP-bd"/>
</dbReference>
<comment type="catalytic activity">
    <reaction evidence="9">
        <text>L-threonate + NAD(+) = 2-dehydro-L-erythronate + NADH + H(+)</text>
        <dbReference type="Rhea" id="RHEA:52548"/>
        <dbReference type="ChEBI" id="CHEBI:15378"/>
        <dbReference type="ChEBI" id="CHEBI:57540"/>
        <dbReference type="ChEBI" id="CHEBI:57561"/>
        <dbReference type="ChEBI" id="CHEBI:57945"/>
        <dbReference type="ChEBI" id="CHEBI:136669"/>
        <dbReference type="EC" id="1.1.1.411"/>
    </reaction>
</comment>
<dbReference type="GO" id="GO:0050661">
    <property type="term" value="F:NADP binding"/>
    <property type="evidence" value="ECO:0007669"/>
    <property type="project" value="InterPro"/>
</dbReference>
<dbReference type="GO" id="GO:0016616">
    <property type="term" value="F:oxidoreductase activity, acting on the CH-OH group of donors, NAD or NADP as acceptor"/>
    <property type="evidence" value="ECO:0007669"/>
    <property type="project" value="InterPro"/>
</dbReference>
<dbReference type="Gene3D" id="3.40.50.720">
    <property type="entry name" value="NAD(P)-binding Rossmann-like Domain"/>
    <property type="match status" value="1"/>
</dbReference>
<evidence type="ECO:0000256" key="1">
    <source>
        <dbReference type="ARBA" id="ARBA00022857"/>
    </source>
</evidence>
<comment type="function">
    <text evidence="5">Catalyzes oxidation of L-threonate to 2-oxo-tetronate. Can use either NAD(+) or NADP(+) as cosubstrate, with a preference for NAD(+).</text>
</comment>
<keyword evidence="2" id="KW-0560">Oxidoreductase</keyword>
<evidence type="ECO:0000259" key="12">
    <source>
        <dbReference type="Pfam" id="PF14833"/>
    </source>
</evidence>
<keyword evidence="4" id="KW-0119">Carbohydrate metabolism</keyword>
<dbReference type="GO" id="GO:0016054">
    <property type="term" value="P:organic acid catabolic process"/>
    <property type="evidence" value="ECO:0007669"/>
    <property type="project" value="UniProtKB-ARBA"/>
</dbReference>
<dbReference type="SUPFAM" id="SSF51735">
    <property type="entry name" value="NAD(P)-binding Rossmann-fold domains"/>
    <property type="match status" value="1"/>
</dbReference>
<dbReference type="GO" id="GO:0051287">
    <property type="term" value="F:NAD binding"/>
    <property type="evidence" value="ECO:0007669"/>
    <property type="project" value="InterPro"/>
</dbReference>
<name>A0A545TWS0_9PROT</name>
<dbReference type="InterPro" id="IPR006115">
    <property type="entry name" value="6PGDH_NADP-bd"/>
</dbReference>
<dbReference type="AlphaFoldDB" id="A0A545TWS0"/>
<proteinExistence type="inferred from homology"/>
<comment type="similarity">
    <text evidence="6">Belongs to the HIBADH-related family. L-threonate dehydrogenase subfamily.</text>
</comment>
<evidence type="ECO:0000256" key="3">
    <source>
        <dbReference type="ARBA" id="ARBA00023027"/>
    </source>
</evidence>
<dbReference type="Gene3D" id="1.10.1040.10">
    <property type="entry name" value="N-(1-d-carboxylethyl)-l-norvaline Dehydrogenase, domain 2"/>
    <property type="match status" value="1"/>
</dbReference>
<gene>
    <name evidence="13" type="ORF">FKG95_05100</name>
</gene>
<comment type="caution">
    <text evidence="13">The sequence shown here is derived from an EMBL/GenBank/DDBJ whole genome shotgun (WGS) entry which is preliminary data.</text>
</comment>